<keyword evidence="4 5" id="KW-0408">Iron</keyword>
<dbReference type="PROSITE" id="PS51471">
    <property type="entry name" value="FE2OG_OXY"/>
    <property type="match status" value="1"/>
</dbReference>
<dbReference type="Gramene" id="rna-AYBTSS11_LOCUS23972">
    <property type="protein sequence ID" value="CAJ1971962.1"/>
    <property type="gene ID" value="gene-AYBTSS11_LOCUS23972"/>
</dbReference>
<dbReference type="AlphaFoldDB" id="A0AA86VKR7"/>
<accession>A0AA86VKR7</accession>
<evidence type="ECO:0000256" key="3">
    <source>
        <dbReference type="ARBA" id="ARBA00022896"/>
    </source>
</evidence>
<dbReference type="SUPFAM" id="SSF51197">
    <property type="entry name" value="Clavaminate synthase-like"/>
    <property type="match status" value="1"/>
</dbReference>
<dbReference type="InterPro" id="IPR005123">
    <property type="entry name" value="Oxoglu/Fe-dep_dioxygenase_dom"/>
</dbReference>
<keyword evidence="5" id="KW-0560">Oxidoreductase</keyword>
<comment type="similarity">
    <text evidence="1 5">Belongs to the iron/ascorbate-dependent oxidoreductase family.</text>
</comment>
<organism evidence="7 8">
    <name type="scientific">Sphenostylis stenocarpa</name>
    <dbReference type="NCBI Taxonomy" id="92480"/>
    <lineage>
        <taxon>Eukaryota</taxon>
        <taxon>Viridiplantae</taxon>
        <taxon>Streptophyta</taxon>
        <taxon>Embryophyta</taxon>
        <taxon>Tracheophyta</taxon>
        <taxon>Spermatophyta</taxon>
        <taxon>Magnoliopsida</taxon>
        <taxon>eudicotyledons</taxon>
        <taxon>Gunneridae</taxon>
        <taxon>Pentapetalae</taxon>
        <taxon>rosids</taxon>
        <taxon>fabids</taxon>
        <taxon>Fabales</taxon>
        <taxon>Fabaceae</taxon>
        <taxon>Papilionoideae</taxon>
        <taxon>50 kb inversion clade</taxon>
        <taxon>NPAAA clade</taxon>
        <taxon>indigoferoid/millettioid clade</taxon>
        <taxon>Phaseoleae</taxon>
        <taxon>Sphenostylis</taxon>
    </lineage>
</organism>
<keyword evidence="8" id="KW-1185">Reference proteome</keyword>
<dbReference type="InterPro" id="IPR027443">
    <property type="entry name" value="IPNS-like_sf"/>
</dbReference>
<protein>
    <recommendedName>
        <fullName evidence="6">Fe2OG dioxygenase domain-containing protein</fullName>
    </recommendedName>
</protein>
<proteinExistence type="inferred from homology"/>
<dbReference type="Pfam" id="PF14226">
    <property type="entry name" value="DIOX_N"/>
    <property type="match status" value="1"/>
</dbReference>
<feature type="domain" description="Fe2OG dioxygenase" evidence="6">
    <location>
        <begin position="184"/>
        <end position="284"/>
    </location>
</feature>
<dbReference type="EMBL" id="OY731405">
    <property type="protein sequence ID" value="CAJ1971962.1"/>
    <property type="molecule type" value="Genomic_DNA"/>
</dbReference>
<evidence type="ECO:0000256" key="1">
    <source>
        <dbReference type="ARBA" id="ARBA00008056"/>
    </source>
</evidence>
<name>A0AA86VKR7_9FABA</name>
<evidence type="ECO:0000256" key="5">
    <source>
        <dbReference type="RuleBase" id="RU003682"/>
    </source>
</evidence>
<keyword evidence="3" id="KW-0847">Vitamin C</keyword>
<gene>
    <name evidence="7" type="ORF">AYBTSS11_LOCUS23972</name>
</gene>
<dbReference type="Proteomes" id="UP001189624">
    <property type="component" value="Chromosome 8"/>
</dbReference>
<reference evidence="7" key="1">
    <citation type="submission" date="2023-10" db="EMBL/GenBank/DDBJ databases">
        <authorList>
            <person name="Domelevo Entfellner J.-B."/>
        </authorList>
    </citation>
    <scope>NUCLEOTIDE SEQUENCE</scope>
</reference>
<evidence type="ECO:0000256" key="4">
    <source>
        <dbReference type="ARBA" id="ARBA00023004"/>
    </source>
</evidence>
<dbReference type="Gene3D" id="2.60.120.330">
    <property type="entry name" value="B-lactam Antibiotic, Isopenicillin N Synthase, Chain"/>
    <property type="match status" value="1"/>
</dbReference>
<evidence type="ECO:0000313" key="8">
    <source>
        <dbReference type="Proteomes" id="UP001189624"/>
    </source>
</evidence>
<dbReference type="GO" id="GO:0031418">
    <property type="term" value="F:L-ascorbic acid binding"/>
    <property type="evidence" value="ECO:0007669"/>
    <property type="project" value="UniProtKB-KW"/>
</dbReference>
<dbReference type="GO" id="GO:0046872">
    <property type="term" value="F:metal ion binding"/>
    <property type="evidence" value="ECO:0007669"/>
    <property type="project" value="UniProtKB-KW"/>
</dbReference>
<dbReference type="InterPro" id="IPR050295">
    <property type="entry name" value="Plant_2OG-oxidoreductases"/>
</dbReference>
<dbReference type="InterPro" id="IPR026992">
    <property type="entry name" value="DIOX_N"/>
</dbReference>
<sequence length="334" mass="37683">MAEITSTTTQFHFPPVNYNASSHAYLFSACDDDIPTVDYSLLFSDNPVQRFLALENLSQACQEYGFFYLVNHTISDEVLDTILKGFSDFFDPKTIDERKVLRKSGPSDKIRWDLNASTGENREYLKVIAHPQFHAPSNPPVLSKILGEYHKAMRNIVEGLARAVSTTLGFEENYIEKEFNLKSGFDVMAMNLYPPNSRSKGAIIHEHPDPGFVVTLVQDVDGGLQILSHQGKWINVHIPHHAILIQLGDHLEVLTNGKYKSHIHRVIVNNNKVPRISVVTLHGPALEKFISPSAEFIDEEHPQKYHGMTYKESLEANGGDDIDVQSSLDKLRFI</sequence>
<dbReference type="Pfam" id="PF03171">
    <property type="entry name" value="2OG-FeII_Oxy"/>
    <property type="match status" value="1"/>
</dbReference>
<evidence type="ECO:0000259" key="6">
    <source>
        <dbReference type="PROSITE" id="PS51471"/>
    </source>
</evidence>
<dbReference type="GO" id="GO:0016491">
    <property type="term" value="F:oxidoreductase activity"/>
    <property type="evidence" value="ECO:0007669"/>
    <property type="project" value="UniProtKB-KW"/>
</dbReference>
<keyword evidence="2 5" id="KW-0479">Metal-binding</keyword>
<dbReference type="InterPro" id="IPR044861">
    <property type="entry name" value="IPNS-like_FE2OG_OXY"/>
</dbReference>
<evidence type="ECO:0000256" key="2">
    <source>
        <dbReference type="ARBA" id="ARBA00022723"/>
    </source>
</evidence>
<evidence type="ECO:0000313" key="7">
    <source>
        <dbReference type="EMBL" id="CAJ1971962.1"/>
    </source>
</evidence>
<dbReference type="PANTHER" id="PTHR47991">
    <property type="entry name" value="OXOGLUTARATE/IRON-DEPENDENT DIOXYGENASE"/>
    <property type="match status" value="1"/>
</dbReference>